<dbReference type="InterPro" id="IPR003439">
    <property type="entry name" value="ABC_transporter-like_ATP-bd"/>
</dbReference>
<dbReference type="Proteomes" id="UP000001520">
    <property type="component" value="Chromosome"/>
</dbReference>
<keyword evidence="2 4" id="KW-0067">ATP-binding</keyword>
<dbReference type="STRING" id="639282.DEFDS_1869"/>
<dbReference type="SUPFAM" id="SSF52540">
    <property type="entry name" value="P-loop containing nucleoside triphosphate hydrolases"/>
    <property type="match status" value="1"/>
</dbReference>
<gene>
    <name evidence="4" type="ordered locus">DEFDS_1869</name>
</gene>
<dbReference type="PROSITE" id="PS50893">
    <property type="entry name" value="ABC_TRANSPORTER_2"/>
    <property type="match status" value="1"/>
</dbReference>
<dbReference type="GO" id="GO:0005524">
    <property type="term" value="F:ATP binding"/>
    <property type="evidence" value="ECO:0007669"/>
    <property type="project" value="UniProtKB-KW"/>
</dbReference>
<reference evidence="4 5" key="1">
    <citation type="journal article" date="2010" name="DNA Res.">
        <title>Bacterial lifestyle in a deep-sea hydrothermal vent chimney revealed by the genome sequence of the thermophilic bacterium Deferribacter desulfuricans SSM1.</title>
        <authorList>
            <person name="Takaki Y."/>
            <person name="Shimamura S."/>
            <person name="Nakagawa S."/>
            <person name="Fukuhara Y."/>
            <person name="Horikawa H."/>
            <person name="Ankai A."/>
            <person name="Harada T."/>
            <person name="Hosoyama A."/>
            <person name="Oguchi A."/>
            <person name="Fukui S."/>
            <person name="Fujita N."/>
            <person name="Takami H."/>
            <person name="Takai K."/>
        </authorList>
    </citation>
    <scope>NUCLEOTIDE SEQUENCE [LARGE SCALE GENOMIC DNA]</scope>
    <source>
        <strain evidence="5">DSM 14783 / JCM 11476 / NBRC 101012 / SSM1</strain>
    </source>
</reference>
<protein>
    <submittedName>
        <fullName evidence="4">ABC transporter, ATP-binding protein</fullName>
    </submittedName>
</protein>
<dbReference type="PANTHER" id="PTHR43423">
    <property type="entry name" value="ABC TRANSPORTER I FAMILY MEMBER 17"/>
    <property type="match status" value="1"/>
</dbReference>
<evidence type="ECO:0000313" key="4">
    <source>
        <dbReference type="EMBL" id="BAI81323.1"/>
    </source>
</evidence>
<evidence type="ECO:0000313" key="5">
    <source>
        <dbReference type="Proteomes" id="UP000001520"/>
    </source>
</evidence>
<dbReference type="Gene3D" id="3.40.50.300">
    <property type="entry name" value="P-loop containing nucleotide triphosphate hydrolases"/>
    <property type="match status" value="1"/>
</dbReference>
<evidence type="ECO:0000256" key="1">
    <source>
        <dbReference type="ARBA" id="ARBA00022741"/>
    </source>
</evidence>
<dbReference type="HOGENOM" id="CLU_000604_1_22_0"/>
<dbReference type="InterPro" id="IPR003593">
    <property type="entry name" value="AAA+_ATPase"/>
</dbReference>
<dbReference type="AlphaFoldDB" id="D3P9D3"/>
<proteinExistence type="predicted"/>
<dbReference type="SMART" id="SM00382">
    <property type="entry name" value="AAA"/>
    <property type="match status" value="1"/>
</dbReference>
<evidence type="ECO:0000259" key="3">
    <source>
        <dbReference type="PROSITE" id="PS50893"/>
    </source>
</evidence>
<keyword evidence="5" id="KW-1185">Reference proteome</keyword>
<dbReference type="EMBL" id="AP011529">
    <property type="protein sequence ID" value="BAI81323.1"/>
    <property type="molecule type" value="Genomic_DNA"/>
</dbReference>
<name>D3P9D3_DEFDS</name>
<sequence>MIKLKNVNYKNNNTYILKDVNYQFDKKTFYTIFGKSGSGKSSLLKSIVNLINFTGEITVFNKNILDLPPQKLRSKILYLHQEPLLFGDKVIDDIKTIYNLKIHKEKKLDINFYLELLKNFGYDKSFLEKPIKELSGGQKQIAAILRAITLKPDFLLLDEPTSALDINSEQILIDLLNNIKKEIGIISISHSINLITNSDIQVLISNGTILSDYKKIDETEIKKVLNE</sequence>
<dbReference type="GO" id="GO:0016887">
    <property type="term" value="F:ATP hydrolysis activity"/>
    <property type="evidence" value="ECO:0007669"/>
    <property type="project" value="InterPro"/>
</dbReference>
<feature type="domain" description="ABC transporter" evidence="3">
    <location>
        <begin position="2"/>
        <end position="225"/>
    </location>
</feature>
<organism evidence="4 5">
    <name type="scientific">Deferribacter desulfuricans (strain DSM 14783 / JCM 11476 / NBRC 101012 / SSM1)</name>
    <dbReference type="NCBI Taxonomy" id="639282"/>
    <lineage>
        <taxon>Bacteria</taxon>
        <taxon>Pseudomonadati</taxon>
        <taxon>Deferribacterota</taxon>
        <taxon>Deferribacteres</taxon>
        <taxon>Deferribacterales</taxon>
        <taxon>Deferribacteraceae</taxon>
        <taxon>Deferribacter</taxon>
    </lineage>
</organism>
<dbReference type="Pfam" id="PF00005">
    <property type="entry name" value="ABC_tran"/>
    <property type="match status" value="1"/>
</dbReference>
<dbReference type="RefSeq" id="WP_013008568.1">
    <property type="nucleotide sequence ID" value="NC_013939.1"/>
</dbReference>
<dbReference type="InterPro" id="IPR027417">
    <property type="entry name" value="P-loop_NTPase"/>
</dbReference>
<dbReference type="eggNOG" id="COG4619">
    <property type="taxonomic scope" value="Bacteria"/>
</dbReference>
<dbReference type="KEGG" id="ddf:DEFDS_1869"/>
<dbReference type="OrthoDB" id="9785080at2"/>
<keyword evidence="1" id="KW-0547">Nucleotide-binding</keyword>
<dbReference type="PANTHER" id="PTHR43423:SF1">
    <property type="entry name" value="ABC TRANSPORTER I FAMILY MEMBER 17"/>
    <property type="match status" value="1"/>
</dbReference>
<accession>D3P9D3</accession>
<evidence type="ECO:0000256" key="2">
    <source>
        <dbReference type="ARBA" id="ARBA00022840"/>
    </source>
</evidence>